<evidence type="ECO:0000313" key="2">
    <source>
        <dbReference type="EMBL" id="NVO78957.1"/>
    </source>
</evidence>
<dbReference type="Proteomes" id="UP000588051">
    <property type="component" value="Unassembled WGS sequence"/>
</dbReference>
<keyword evidence="1" id="KW-0812">Transmembrane</keyword>
<dbReference type="EMBL" id="JABXYJ010000008">
    <property type="protein sequence ID" value="NVO78957.1"/>
    <property type="molecule type" value="Genomic_DNA"/>
</dbReference>
<dbReference type="AlphaFoldDB" id="A0A850QIN2"/>
<comment type="caution">
    <text evidence="2">The sequence shown here is derived from an EMBL/GenBank/DDBJ whole genome shotgun (WGS) entry which is preliminary data.</text>
</comment>
<evidence type="ECO:0000313" key="3">
    <source>
        <dbReference type="Proteomes" id="UP000588051"/>
    </source>
</evidence>
<keyword evidence="1" id="KW-1133">Transmembrane helix</keyword>
<gene>
    <name evidence="2" type="ORF">HV832_14095</name>
</gene>
<evidence type="ECO:0000256" key="1">
    <source>
        <dbReference type="SAM" id="Phobius"/>
    </source>
</evidence>
<proteinExistence type="predicted"/>
<reference evidence="2 3" key="1">
    <citation type="submission" date="2020-06" db="EMBL/GenBank/DDBJ databases">
        <authorList>
            <person name="Qiu C."/>
            <person name="Liu Z."/>
        </authorList>
    </citation>
    <scope>NUCLEOTIDE SEQUENCE [LARGE SCALE GENOMIC DNA]</scope>
    <source>
        <strain evidence="2 3">EM 1</strain>
    </source>
</reference>
<keyword evidence="1" id="KW-0472">Membrane</keyword>
<organism evidence="2 3">
    <name type="scientific">Undibacterium oligocarboniphilum</name>
    <dbReference type="NCBI Taxonomy" id="666702"/>
    <lineage>
        <taxon>Bacteria</taxon>
        <taxon>Pseudomonadati</taxon>
        <taxon>Pseudomonadota</taxon>
        <taxon>Betaproteobacteria</taxon>
        <taxon>Burkholderiales</taxon>
        <taxon>Oxalobacteraceae</taxon>
        <taxon>Undibacterium</taxon>
    </lineage>
</organism>
<protein>
    <submittedName>
        <fullName evidence="2">Uncharacterized protein</fullName>
    </submittedName>
</protein>
<sequence>MLKELHIIFIFLGGVISGTGIALGYLFHEAFFLLVILGLLPYILLIEKFRTKKNPA</sequence>
<dbReference type="RefSeq" id="WP_176804492.1">
    <property type="nucleotide sequence ID" value="NZ_JABXYJ010000008.1"/>
</dbReference>
<accession>A0A850QIN2</accession>
<feature type="transmembrane region" description="Helical" evidence="1">
    <location>
        <begin position="30"/>
        <end position="46"/>
    </location>
</feature>
<name>A0A850QIN2_9BURK</name>
<keyword evidence="3" id="KW-1185">Reference proteome</keyword>
<feature type="transmembrane region" description="Helical" evidence="1">
    <location>
        <begin position="7"/>
        <end position="24"/>
    </location>
</feature>